<feature type="transmembrane region" description="Helical" evidence="7">
    <location>
        <begin position="109"/>
        <end position="129"/>
    </location>
</feature>
<dbReference type="InterPro" id="IPR051393">
    <property type="entry name" value="ABC_transporter_permease"/>
</dbReference>
<dbReference type="PROSITE" id="PS50928">
    <property type="entry name" value="ABC_TM1"/>
    <property type="match status" value="1"/>
</dbReference>
<keyword evidence="6 7" id="KW-0472">Membrane</keyword>
<organism evidence="9 10">
    <name type="scientific">Paenibacillus germinis</name>
    <dbReference type="NCBI Taxonomy" id="2654979"/>
    <lineage>
        <taxon>Bacteria</taxon>
        <taxon>Bacillati</taxon>
        <taxon>Bacillota</taxon>
        <taxon>Bacilli</taxon>
        <taxon>Bacillales</taxon>
        <taxon>Paenibacillaceae</taxon>
        <taxon>Paenibacillus</taxon>
    </lineage>
</organism>
<sequence>MGLDKAKTQKWIFLTLAIVPPFGGYLLFTLFPNILSIYYALLDWDGLTDPKFVGLKNFATALQDEYVWRALGHNVIFMITIPALVVLISLLLAYLVTNKSYFENEFLKVLFFFPNVLSIVVVALLWAFIYDGTYGLLNGALQLIGIDMKNFYWLGSESTAIWALIPPWVWGGVGLYVIIFVNAMTAIPKSLYESAILEGAGHMTRLFQITIPLIMSIVRVSVLFLIISTLKTFELILIMTNGGPSGSTDVIGLYMFNLAFGNEYINYGYASAVGMILFVILVTAKLLMDKFLPNRGVEF</sequence>
<name>A0ABX1Z668_9BACL</name>
<evidence type="ECO:0000313" key="10">
    <source>
        <dbReference type="Proteomes" id="UP000658690"/>
    </source>
</evidence>
<proteinExistence type="inferred from homology"/>
<comment type="subcellular location">
    <subcellularLocation>
        <location evidence="1 7">Cell membrane</location>
        <topology evidence="1 7">Multi-pass membrane protein</topology>
    </subcellularLocation>
</comment>
<reference evidence="9 10" key="1">
    <citation type="submission" date="2019-10" db="EMBL/GenBank/DDBJ databases">
        <title>Description of Paenibacillus choica sp. nov.</title>
        <authorList>
            <person name="Carlier A."/>
            <person name="Qi S."/>
        </authorList>
    </citation>
    <scope>NUCLEOTIDE SEQUENCE [LARGE SCALE GENOMIC DNA]</scope>
    <source>
        <strain evidence="9 10">LMG 31460</strain>
    </source>
</reference>
<evidence type="ECO:0000256" key="5">
    <source>
        <dbReference type="ARBA" id="ARBA00022989"/>
    </source>
</evidence>
<feature type="domain" description="ABC transmembrane type-1" evidence="8">
    <location>
        <begin position="71"/>
        <end position="288"/>
    </location>
</feature>
<evidence type="ECO:0000259" key="8">
    <source>
        <dbReference type="PROSITE" id="PS50928"/>
    </source>
</evidence>
<dbReference type="Proteomes" id="UP000658690">
    <property type="component" value="Unassembled WGS sequence"/>
</dbReference>
<dbReference type="CDD" id="cd06261">
    <property type="entry name" value="TM_PBP2"/>
    <property type="match status" value="1"/>
</dbReference>
<keyword evidence="4 7" id="KW-0812">Transmembrane</keyword>
<evidence type="ECO:0000256" key="6">
    <source>
        <dbReference type="ARBA" id="ARBA00023136"/>
    </source>
</evidence>
<dbReference type="PANTHER" id="PTHR30193">
    <property type="entry name" value="ABC TRANSPORTER PERMEASE PROTEIN"/>
    <property type="match status" value="1"/>
</dbReference>
<feature type="transmembrane region" description="Helical" evidence="7">
    <location>
        <begin position="12"/>
        <end position="41"/>
    </location>
</feature>
<evidence type="ECO:0000256" key="4">
    <source>
        <dbReference type="ARBA" id="ARBA00022692"/>
    </source>
</evidence>
<feature type="transmembrane region" description="Helical" evidence="7">
    <location>
        <begin position="75"/>
        <end position="97"/>
    </location>
</feature>
<dbReference type="Gene3D" id="1.10.3720.10">
    <property type="entry name" value="MetI-like"/>
    <property type="match status" value="1"/>
</dbReference>
<evidence type="ECO:0000256" key="3">
    <source>
        <dbReference type="ARBA" id="ARBA00022475"/>
    </source>
</evidence>
<keyword evidence="2 7" id="KW-0813">Transport</keyword>
<dbReference type="InterPro" id="IPR000515">
    <property type="entry name" value="MetI-like"/>
</dbReference>
<evidence type="ECO:0000256" key="7">
    <source>
        <dbReference type="RuleBase" id="RU363032"/>
    </source>
</evidence>
<feature type="transmembrane region" description="Helical" evidence="7">
    <location>
        <begin position="264"/>
        <end position="287"/>
    </location>
</feature>
<dbReference type="InterPro" id="IPR035906">
    <property type="entry name" value="MetI-like_sf"/>
</dbReference>
<feature type="transmembrane region" description="Helical" evidence="7">
    <location>
        <begin position="160"/>
        <end position="185"/>
    </location>
</feature>
<dbReference type="EMBL" id="WHOC01000133">
    <property type="protein sequence ID" value="NOU88781.1"/>
    <property type="molecule type" value="Genomic_DNA"/>
</dbReference>
<evidence type="ECO:0000256" key="1">
    <source>
        <dbReference type="ARBA" id="ARBA00004651"/>
    </source>
</evidence>
<keyword evidence="10" id="KW-1185">Reference proteome</keyword>
<protein>
    <submittedName>
        <fullName evidence="9">ABC transporter permease subunit</fullName>
    </submittedName>
</protein>
<comment type="similarity">
    <text evidence="7">Belongs to the binding-protein-dependent transport system permease family.</text>
</comment>
<evidence type="ECO:0000313" key="9">
    <source>
        <dbReference type="EMBL" id="NOU88781.1"/>
    </source>
</evidence>
<keyword evidence="3" id="KW-1003">Cell membrane</keyword>
<gene>
    <name evidence="9" type="ORF">GC102_23950</name>
</gene>
<dbReference type="SUPFAM" id="SSF161098">
    <property type="entry name" value="MetI-like"/>
    <property type="match status" value="1"/>
</dbReference>
<dbReference type="Pfam" id="PF00528">
    <property type="entry name" value="BPD_transp_1"/>
    <property type="match status" value="1"/>
</dbReference>
<comment type="caution">
    <text evidence="9">The sequence shown here is derived from an EMBL/GenBank/DDBJ whole genome shotgun (WGS) entry which is preliminary data.</text>
</comment>
<dbReference type="PANTHER" id="PTHR30193:SF41">
    <property type="entry name" value="DIACETYLCHITOBIOSE UPTAKE SYSTEM PERMEASE PROTEIN NGCF"/>
    <property type="match status" value="1"/>
</dbReference>
<evidence type="ECO:0000256" key="2">
    <source>
        <dbReference type="ARBA" id="ARBA00022448"/>
    </source>
</evidence>
<accession>A0ABX1Z668</accession>
<keyword evidence="5 7" id="KW-1133">Transmembrane helix</keyword>